<dbReference type="SUPFAM" id="SSF52087">
    <property type="entry name" value="CRAL/TRIO domain"/>
    <property type="match status" value="1"/>
</dbReference>
<dbReference type="Pfam" id="PF00650">
    <property type="entry name" value="CRAL_TRIO"/>
    <property type="match status" value="1"/>
</dbReference>
<dbReference type="SUPFAM" id="SSF46938">
    <property type="entry name" value="CRAL/TRIO N-terminal domain"/>
    <property type="match status" value="1"/>
</dbReference>
<dbReference type="InterPro" id="IPR036865">
    <property type="entry name" value="CRAL-TRIO_dom_sf"/>
</dbReference>
<reference evidence="1 2" key="1">
    <citation type="submission" date="2017-06" db="EMBL/GenBank/DDBJ databases">
        <title>Aedes aegypti genome working group (AGWG) sequencing and assembly.</title>
        <authorList>
            <consortium name="Aedes aegypti Genome Working Group (AGWG)"/>
            <person name="Matthews B.J."/>
        </authorList>
    </citation>
    <scope>NUCLEOTIDE SEQUENCE [LARGE SCALE GENOMIC DNA]</scope>
    <source>
        <strain evidence="1 2">LVP_AGWG</strain>
    </source>
</reference>
<protein>
    <submittedName>
        <fullName evidence="1">CRAL-TRIO domain-containing protein</fullName>
    </submittedName>
</protein>
<dbReference type="InParanoid" id="A0A1S4FI79"/>
<dbReference type="GO" id="GO:1902936">
    <property type="term" value="F:phosphatidylinositol bisphosphate binding"/>
    <property type="evidence" value="ECO:0007669"/>
    <property type="project" value="TreeGrafter"/>
</dbReference>
<keyword evidence="2" id="KW-1185">Reference proteome</keyword>
<sequence>MMSGSNDKSDTISPTEDNCLFGFPGLDDRLKRIAAKELRENEFTRKQSLKQMREWIVKNQRIKNCRTDDPFLLRFLRVKKFSVLKACETLEKYLIMRQTYPKWCKNLDLLDEDLQEVLNYCALVPVGRDSEGRVVVMGVVRNFDAQKQNSDQMIRLNMIVTESLLDEEANQIAGFTHVFDNTDMTLAHVTCWSLENITGYLRSVANAVPIRLKQNHFVNVPSFAAQLSKYCLSFASEKLKSRIHCHRSVEELKRNIDVKLLPREYGGNVPLAELNERFKKYLMEKREMLLALDKMEIQLTDQVETVHGGVDIVDAGAIGSFRKLQID</sequence>
<dbReference type="SMART" id="SM01100">
    <property type="entry name" value="CRAL_TRIO_N"/>
    <property type="match status" value="1"/>
</dbReference>
<dbReference type="VEuPathDB" id="VectorBase:AAEL008007"/>
<dbReference type="InterPro" id="IPR011074">
    <property type="entry name" value="CRAL/TRIO_N_dom"/>
</dbReference>
<dbReference type="InterPro" id="IPR001251">
    <property type="entry name" value="CRAL-TRIO_dom"/>
</dbReference>
<dbReference type="Proteomes" id="UP000008820">
    <property type="component" value="Chromosome 2"/>
</dbReference>
<dbReference type="AlphaFoldDB" id="A0A1S4FI79"/>
<reference evidence="1" key="2">
    <citation type="submission" date="2020-05" db="UniProtKB">
        <authorList>
            <consortium name="EnsemblMetazoa"/>
        </authorList>
    </citation>
    <scope>IDENTIFICATION</scope>
    <source>
        <strain evidence="1">LVP_AGWG</strain>
    </source>
</reference>
<dbReference type="CDD" id="cd00170">
    <property type="entry name" value="SEC14"/>
    <property type="match status" value="1"/>
</dbReference>
<gene>
    <name evidence="1" type="primary">5569911</name>
</gene>
<dbReference type="OrthoDB" id="1434354at2759"/>
<dbReference type="Gene3D" id="3.40.525.10">
    <property type="entry name" value="CRAL-TRIO lipid binding domain"/>
    <property type="match status" value="1"/>
</dbReference>
<dbReference type="GO" id="GO:0016020">
    <property type="term" value="C:membrane"/>
    <property type="evidence" value="ECO:0007669"/>
    <property type="project" value="TreeGrafter"/>
</dbReference>
<dbReference type="InterPro" id="IPR036273">
    <property type="entry name" value="CRAL/TRIO_N_dom_sf"/>
</dbReference>
<dbReference type="PANTHER" id="PTHR10174:SF166">
    <property type="entry name" value="LD40136P"/>
    <property type="match status" value="1"/>
</dbReference>
<dbReference type="SMART" id="SM00516">
    <property type="entry name" value="SEC14"/>
    <property type="match status" value="1"/>
</dbReference>
<evidence type="ECO:0000313" key="1">
    <source>
        <dbReference type="EnsemblMetazoa" id="AAEL008007-PA"/>
    </source>
</evidence>
<evidence type="ECO:0000313" key="2">
    <source>
        <dbReference type="Proteomes" id="UP000008820"/>
    </source>
</evidence>
<dbReference type="PANTHER" id="PTHR10174">
    <property type="entry name" value="ALPHA-TOCOPHEROL TRANSFER PROTEIN-RELATED"/>
    <property type="match status" value="1"/>
</dbReference>
<dbReference type="PROSITE" id="PS50191">
    <property type="entry name" value="CRAL_TRIO"/>
    <property type="match status" value="1"/>
</dbReference>
<name>A0A1S4FI79_AEDAE</name>
<dbReference type="EnsemblMetazoa" id="AAEL008007-RA">
    <property type="protein sequence ID" value="AAEL008007-PA"/>
    <property type="gene ID" value="AAEL008007"/>
</dbReference>
<accession>A0A1S4FI79</accession>
<organism evidence="1 2">
    <name type="scientific">Aedes aegypti</name>
    <name type="common">Yellowfever mosquito</name>
    <name type="synonym">Culex aegypti</name>
    <dbReference type="NCBI Taxonomy" id="7159"/>
    <lineage>
        <taxon>Eukaryota</taxon>
        <taxon>Metazoa</taxon>
        <taxon>Ecdysozoa</taxon>
        <taxon>Arthropoda</taxon>
        <taxon>Hexapoda</taxon>
        <taxon>Insecta</taxon>
        <taxon>Pterygota</taxon>
        <taxon>Neoptera</taxon>
        <taxon>Endopterygota</taxon>
        <taxon>Diptera</taxon>
        <taxon>Nematocera</taxon>
        <taxon>Culicoidea</taxon>
        <taxon>Culicidae</taxon>
        <taxon>Culicinae</taxon>
        <taxon>Aedini</taxon>
        <taxon>Aedes</taxon>
        <taxon>Stegomyia</taxon>
    </lineage>
</organism>
<dbReference type="Gene3D" id="1.10.8.20">
    <property type="entry name" value="N-terminal domain of phosphatidylinositol transfer protein sec14p"/>
    <property type="match status" value="1"/>
</dbReference>
<dbReference type="PRINTS" id="PR00180">
    <property type="entry name" value="CRETINALDHBP"/>
</dbReference>
<proteinExistence type="predicted"/>